<evidence type="ECO:0000313" key="1">
    <source>
        <dbReference type="EMBL" id="SMO99358.1"/>
    </source>
</evidence>
<dbReference type="Proteomes" id="UP000320300">
    <property type="component" value="Unassembled WGS sequence"/>
</dbReference>
<proteinExistence type="predicted"/>
<evidence type="ECO:0000313" key="2">
    <source>
        <dbReference type="Proteomes" id="UP000320300"/>
    </source>
</evidence>
<organism evidence="1 2">
    <name type="scientific">Pedobacter westerhofensis</name>
    <dbReference type="NCBI Taxonomy" id="425512"/>
    <lineage>
        <taxon>Bacteria</taxon>
        <taxon>Pseudomonadati</taxon>
        <taxon>Bacteroidota</taxon>
        <taxon>Sphingobacteriia</taxon>
        <taxon>Sphingobacteriales</taxon>
        <taxon>Sphingobacteriaceae</taxon>
        <taxon>Pedobacter</taxon>
    </lineage>
</organism>
<dbReference type="RefSeq" id="WP_142531279.1">
    <property type="nucleotide sequence ID" value="NZ_CBCSJO010000018.1"/>
</dbReference>
<keyword evidence="2" id="KW-1185">Reference proteome</keyword>
<dbReference type="EMBL" id="FXTN01000022">
    <property type="protein sequence ID" value="SMO99358.1"/>
    <property type="molecule type" value="Genomic_DNA"/>
</dbReference>
<reference evidence="1 2" key="1">
    <citation type="submission" date="2017-05" db="EMBL/GenBank/DDBJ databases">
        <authorList>
            <person name="Varghese N."/>
            <person name="Submissions S."/>
        </authorList>
    </citation>
    <scope>NUCLEOTIDE SEQUENCE [LARGE SCALE GENOMIC DNA]</scope>
    <source>
        <strain evidence="1 2">DSM 19036</strain>
    </source>
</reference>
<dbReference type="AlphaFoldDB" id="A0A521FT59"/>
<accession>A0A521FT59</accession>
<evidence type="ECO:0008006" key="3">
    <source>
        <dbReference type="Google" id="ProtNLM"/>
    </source>
</evidence>
<gene>
    <name evidence="1" type="ORF">SAMN06265348_1221</name>
</gene>
<protein>
    <recommendedName>
        <fullName evidence="3">ThiF family protein</fullName>
    </recommendedName>
</protein>
<dbReference type="OrthoDB" id="1289964at2"/>
<sequence length="342" mass="39787">MMERLTQISDFVTRLEDVAITIPFDENNETIKGIVTVTVEDRTEVFEVIILSQYPQKFHDSETIRFINKGLIETNHVNWDGSICVHTLHSPDLAQKLLLDFGALKAWMLKYLIKQEVDPHYEHIVVPTSAVNGVKSVMLFTELDHSFKNGDFGKIEFSELQAGKVKDVVTRTYILQSVEAGKKEISCKWSGMYNAMEKYQGIYLFMDKPPIRNRRFAIENWEELTGYFSYQFLDYLRSTERSLSDITYGKLTLLLGYPIVNGSEIHWEMITIEKGKFPNYIERIKGTRHYAWKLKDQPILWEETKNSSYNYFFGRGKLSDSLTEKKILILGLGAIGWEFRQN</sequence>
<name>A0A521FT59_9SPHI</name>